<evidence type="ECO:0000256" key="1">
    <source>
        <dbReference type="SAM" id="MobiDB-lite"/>
    </source>
</evidence>
<evidence type="ECO:0000313" key="4">
    <source>
        <dbReference type="Proteomes" id="UP000283895"/>
    </source>
</evidence>
<proteinExistence type="predicted"/>
<accession>A0A423VTJ3</accession>
<sequence length="916" mass="89870">MLPSTRFSQPLAIALLTCFSLLCLVSLGESLKVLSSSSLSERGRHVNPIIKRTWDSEQGPFSPPRPEDVREDEDDFVDSNLPGNVTLHDDDNHDKIGIPVLPDVPLPAVDSIVASIFGGVSSAVPVPGNPTQPIIPASAGGGLFGSVISILAGAPSAVPIPGGPVPVPTVSSGGVDSPLGGVLSALSAVGVPSITAPPVAPTGSGGLIGGLDVLGGVASALDGVLGSPDSTNSNGGGLLGQLSADVLGPIASIAADPASILADPAAAISNLQSQVSSVLDNLPSAVAAGVQIANNVGGQIADALNATTDVLDSIPAVAGGVADQLGSLLNAAPNLATGIPAAALSAVNQVESILTAVPGLDGDVTGLLGGLQGQLSLAVVSALPEVTSLAGVVGSQVVGILPSTLQPLVAEALSTLQNDATSLGCQVSDVVSGTAIILNVPCDQASSAISSPGSGPTVTAPVPVSASVTVGDTLPLVSIQPPSTSPQLASMLSSLGSSLLSASLASASAEASGTNPVAISALSGLSSLISQISDMSVTAAAIMPSTQLAPPTPPATTSASASPGASSNPVAATTIYYVQTITALMTSTAVQTSTVTECPLELSSFSSYTGIPGGPLPVPLLPPTGTGTGPCPGQGFTCDDCLEGWFCPPVETPAQPAPCGFGWPCYHCDDGWFCVPSPQVIGAVAIPLTASTSAVVAPTHPVGPGGTVEQIQSPGEQSTLSVISDHYQSGGARMSMVPKETAIHAWPPLAPTANATTGSASLGMSDLESSILAAVASEANGLASNEPASASAIIQSVSSLLNLGMSSIASSLAMAAPIGTVTTSTTGPSELPLGPGPVIPSTTVALTSTTLVADTDPSGIPTITLSGLDAINPNAETDTSGGDNSVRTALVATHGAKAPMAFGPKVGRWAPRRRAH</sequence>
<dbReference type="Proteomes" id="UP000283895">
    <property type="component" value="Unassembled WGS sequence"/>
</dbReference>
<feature type="region of interest" description="Disordered" evidence="1">
    <location>
        <begin position="50"/>
        <end position="73"/>
    </location>
</feature>
<dbReference type="OrthoDB" id="2019572at2759"/>
<evidence type="ECO:0000313" key="3">
    <source>
        <dbReference type="EMBL" id="ROV94309.1"/>
    </source>
</evidence>
<reference evidence="3 4" key="1">
    <citation type="submission" date="2015-09" db="EMBL/GenBank/DDBJ databases">
        <title>Host preference determinants of Valsa canker pathogens revealed by comparative genomics.</title>
        <authorList>
            <person name="Yin Z."/>
            <person name="Huang L."/>
        </authorList>
    </citation>
    <scope>NUCLEOTIDE SEQUENCE [LARGE SCALE GENOMIC DNA]</scope>
    <source>
        <strain evidence="3 4">03-1</strain>
    </source>
</reference>
<keyword evidence="2" id="KW-0732">Signal</keyword>
<gene>
    <name evidence="3" type="ORF">VMCG_08609</name>
</gene>
<dbReference type="EMBL" id="LKEA01000041">
    <property type="protein sequence ID" value="ROV94309.1"/>
    <property type="molecule type" value="Genomic_DNA"/>
</dbReference>
<organism evidence="3 4">
    <name type="scientific">Cytospora schulzeri</name>
    <dbReference type="NCBI Taxonomy" id="448051"/>
    <lineage>
        <taxon>Eukaryota</taxon>
        <taxon>Fungi</taxon>
        <taxon>Dikarya</taxon>
        <taxon>Ascomycota</taxon>
        <taxon>Pezizomycotina</taxon>
        <taxon>Sordariomycetes</taxon>
        <taxon>Sordariomycetidae</taxon>
        <taxon>Diaporthales</taxon>
        <taxon>Cytosporaceae</taxon>
        <taxon>Cytospora</taxon>
    </lineage>
</organism>
<name>A0A423VTJ3_9PEZI</name>
<feature type="signal peptide" evidence="2">
    <location>
        <begin position="1"/>
        <end position="30"/>
    </location>
</feature>
<feature type="chain" id="PRO_5019506597" evidence="2">
    <location>
        <begin position="31"/>
        <end position="916"/>
    </location>
</feature>
<evidence type="ECO:0000256" key="2">
    <source>
        <dbReference type="SAM" id="SignalP"/>
    </source>
</evidence>
<feature type="region of interest" description="Disordered" evidence="1">
    <location>
        <begin position="548"/>
        <end position="567"/>
    </location>
</feature>
<comment type="caution">
    <text evidence="3">The sequence shown here is derived from an EMBL/GenBank/DDBJ whole genome shotgun (WGS) entry which is preliminary data.</text>
</comment>
<keyword evidence="4" id="KW-1185">Reference proteome</keyword>
<dbReference type="STRING" id="356882.A0A423VTJ3"/>
<dbReference type="AlphaFoldDB" id="A0A423VTJ3"/>
<protein>
    <submittedName>
        <fullName evidence="3">Uncharacterized protein</fullName>
    </submittedName>
</protein>